<dbReference type="Pfam" id="PF00168">
    <property type="entry name" value="C2"/>
    <property type="match status" value="3"/>
</dbReference>
<dbReference type="SMART" id="SM00239">
    <property type="entry name" value="C2"/>
    <property type="match status" value="3"/>
</dbReference>
<dbReference type="GO" id="GO:0043195">
    <property type="term" value="C:terminal bouton"/>
    <property type="evidence" value="ECO:0007669"/>
    <property type="project" value="TreeGrafter"/>
</dbReference>
<dbReference type="SUPFAM" id="SSF49562">
    <property type="entry name" value="C2 domain (Calcium/lipid-binding domain, CaLB)"/>
    <property type="match status" value="3"/>
</dbReference>
<dbReference type="FunFam" id="2.60.40.150:FF:000002">
    <property type="entry name" value="Protein unc-13 homolog B"/>
    <property type="match status" value="1"/>
</dbReference>
<dbReference type="InParanoid" id="E4XVA6"/>
<organism evidence="11">
    <name type="scientific">Oikopleura dioica</name>
    <name type="common">Tunicate</name>
    <dbReference type="NCBI Taxonomy" id="34765"/>
    <lineage>
        <taxon>Eukaryota</taxon>
        <taxon>Metazoa</taxon>
        <taxon>Chordata</taxon>
        <taxon>Tunicata</taxon>
        <taxon>Appendicularia</taxon>
        <taxon>Copelata</taxon>
        <taxon>Oikopleuridae</taxon>
        <taxon>Oikopleura</taxon>
    </lineage>
</organism>
<evidence type="ECO:0000256" key="2">
    <source>
        <dbReference type="ARBA" id="ARBA00022723"/>
    </source>
</evidence>
<dbReference type="GO" id="GO:0017075">
    <property type="term" value="F:syntaxin-1 binding"/>
    <property type="evidence" value="ECO:0007669"/>
    <property type="project" value="TreeGrafter"/>
</dbReference>
<dbReference type="GO" id="GO:0098831">
    <property type="term" value="C:presynaptic active zone cytoplasmic component"/>
    <property type="evidence" value="ECO:0007669"/>
    <property type="project" value="TreeGrafter"/>
</dbReference>
<dbReference type="GO" id="GO:0030672">
    <property type="term" value="C:synaptic vesicle membrane"/>
    <property type="evidence" value="ECO:0007669"/>
    <property type="project" value="TreeGrafter"/>
</dbReference>
<dbReference type="FunCoup" id="E4XVA6">
    <property type="interactions" value="4"/>
</dbReference>
<evidence type="ECO:0000259" key="9">
    <source>
        <dbReference type="PROSITE" id="PS51258"/>
    </source>
</evidence>
<dbReference type="PROSITE" id="PS50004">
    <property type="entry name" value="C2"/>
    <property type="match status" value="3"/>
</dbReference>
<evidence type="ECO:0000256" key="1">
    <source>
        <dbReference type="ARBA" id="ARBA00022483"/>
    </source>
</evidence>
<dbReference type="SMART" id="SM00109">
    <property type="entry name" value="C1"/>
    <property type="match status" value="1"/>
</dbReference>
<dbReference type="SMART" id="SM01145">
    <property type="entry name" value="DUF1041"/>
    <property type="match status" value="1"/>
</dbReference>
<keyword evidence="2" id="KW-0479">Metal-binding</keyword>
<dbReference type="SUPFAM" id="SSF57889">
    <property type="entry name" value="Cysteine-rich domain"/>
    <property type="match status" value="1"/>
</dbReference>
<dbReference type="Proteomes" id="UP000001307">
    <property type="component" value="Unassembled WGS sequence"/>
</dbReference>
<evidence type="ECO:0000259" key="8">
    <source>
        <dbReference type="PROSITE" id="PS50081"/>
    </source>
</evidence>
<dbReference type="GO" id="GO:0031594">
    <property type="term" value="C:neuromuscular junction"/>
    <property type="evidence" value="ECO:0007669"/>
    <property type="project" value="TreeGrafter"/>
</dbReference>
<evidence type="ECO:0000259" key="10">
    <source>
        <dbReference type="PROSITE" id="PS51259"/>
    </source>
</evidence>
<dbReference type="InterPro" id="IPR000008">
    <property type="entry name" value="C2_dom"/>
</dbReference>
<dbReference type="EMBL" id="FN653206">
    <property type="protein sequence ID" value="CBY13637.1"/>
    <property type="molecule type" value="Genomic_DNA"/>
</dbReference>
<dbReference type="InterPro" id="IPR046349">
    <property type="entry name" value="C1-like_sf"/>
</dbReference>
<protein>
    <submittedName>
        <fullName evidence="11">Uncharacterized protein</fullName>
    </submittedName>
</protein>
<dbReference type="GO" id="GO:0019992">
    <property type="term" value="F:diacylglycerol binding"/>
    <property type="evidence" value="ECO:0007669"/>
    <property type="project" value="InterPro"/>
</dbReference>
<evidence type="ECO:0000256" key="3">
    <source>
        <dbReference type="ARBA" id="ARBA00022737"/>
    </source>
</evidence>
<keyword evidence="12" id="KW-1185">Reference proteome</keyword>
<keyword evidence="1" id="KW-0268">Exocytosis</keyword>
<name>E4XVA6_OIKDI</name>
<dbReference type="GO" id="GO:0061789">
    <property type="term" value="P:dense core granule priming"/>
    <property type="evidence" value="ECO:0007669"/>
    <property type="project" value="TreeGrafter"/>
</dbReference>
<dbReference type="InterPro" id="IPR010439">
    <property type="entry name" value="MUN_dom"/>
</dbReference>
<accession>E4XVA6</accession>
<proteinExistence type="predicted"/>
<gene>
    <name evidence="11" type="ORF">GSOID_T00005432001</name>
</gene>
<dbReference type="InterPro" id="IPR014770">
    <property type="entry name" value="Munc13_1"/>
</dbReference>
<keyword evidence="4" id="KW-0863">Zinc-finger</keyword>
<keyword evidence="3" id="KW-0677">Repeat</keyword>
<feature type="region of interest" description="Disordered" evidence="6">
    <location>
        <begin position="231"/>
        <end position="257"/>
    </location>
</feature>
<dbReference type="InterPro" id="IPR014772">
    <property type="entry name" value="Munc13_dom-2"/>
</dbReference>
<dbReference type="InterPro" id="IPR035892">
    <property type="entry name" value="C2_domain_sf"/>
</dbReference>
<dbReference type="Pfam" id="PF06292">
    <property type="entry name" value="MUN"/>
    <property type="match status" value="1"/>
</dbReference>
<dbReference type="PROSITE" id="PS51258">
    <property type="entry name" value="MHD1"/>
    <property type="match status" value="1"/>
</dbReference>
<evidence type="ECO:0000256" key="5">
    <source>
        <dbReference type="ARBA" id="ARBA00022833"/>
    </source>
</evidence>
<feature type="domain" description="C2" evidence="7">
    <location>
        <begin position="1366"/>
        <end position="1489"/>
    </location>
</feature>
<feature type="domain" description="Phorbol-ester/DAG-type" evidence="8">
    <location>
        <begin position="429"/>
        <end position="479"/>
    </location>
</feature>
<dbReference type="InterPro" id="IPR027080">
    <property type="entry name" value="Unc-13"/>
</dbReference>
<dbReference type="GO" id="GO:0042734">
    <property type="term" value="C:presynaptic membrane"/>
    <property type="evidence" value="ECO:0007669"/>
    <property type="project" value="TreeGrafter"/>
</dbReference>
<evidence type="ECO:0000313" key="12">
    <source>
        <dbReference type="Proteomes" id="UP000001307"/>
    </source>
</evidence>
<dbReference type="PRINTS" id="PR00360">
    <property type="entry name" value="C2DOMAIN"/>
</dbReference>
<evidence type="ECO:0000256" key="6">
    <source>
        <dbReference type="SAM" id="MobiDB-lite"/>
    </source>
</evidence>
<dbReference type="GO" id="GO:0035249">
    <property type="term" value="P:synaptic transmission, glutamatergic"/>
    <property type="evidence" value="ECO:0007669"/>
    <property type="project" value="TreeGrafter"/>
</dbReference>
<dbReference type="FunFam" id="1.10.357.50:FF:000001">
    <property type="entry name" value="Protein unc-13 homolog B"/>
    <property type="match status" value="1"/>
</dbReference>
<dbReference type="OrthoDB" id="5831756at2759"/>
<evidence type="ECO:0000256" key="4">
    <source>
        <dbReference type="ARBA" id="ARBA00022771"/>
    </source>
</evidence>
<dbReference type="GO" id="GO:0016081">
    <property type="term" value="P:synaptic vesicle docking"/>
    <property type="evidence" value="ECO:0007669"/>
    <property type="project" value="TreeGrafter"/>
</dbReference>
<feature type="domain" description="MHD2" evidence="10">
    <location>
        <begin position="1212"/>
        <end position="1353"/>
    </location>
</feature>
<dbReference type="GO" id="GO:0016082">
    <property type="term" value="P:synaptic vesicle priming"/>
    <property type="evidence" value="ECO:0007669"/>
    <property type="project" value="TreeGrafter"/>
</dbReference>
<dbReference type="PANTHER" id="PTHR10480:SF12">
    <property type="entry name" value="UNC-13, ISOFORM E"/>
    <property type="match status" value="1"/>
</dbReference>
<dbReference type="PANTHER" id="PTHR10480">
    <property type="entry name" value="PROTEIN UNC-13 HOMOLOG"/>
    <property type="match status" value="1"/>
</dbReference>
<dbReference type="PROSITE" id="PS00479">
    <property type="entry name" value="ZF_DAG_PE_1"/>
    <property type="match status" value="1"/>
</dbReference>
<dbReference type="PROSITE" id="PS51259">
    <property type="entry name" value="MHD2"/>
    <property type="match status" value="1"/>
</dbReference>
<dbReference type="Pfam" id="PF00130">
    <property type="entry name" value="C1_1"/>
    <property type="match status" value="1"/>
</dbReference>
<feature type="domain" description="C2" evidence="7">
    <location>
        <begin position="536"/>
        <end position="663"/>
    </location>
</feature>
<dbReference type="Gene3D" id="2.60.40.150">
    <property type="entry name" value="C2 domain"/>
    <property type="match status" value="3"/>
</dbReference>
<dbReference type="GO" id="GO:0005516">
    <property type="term" value="F:calmodulin binding"/>
    <property type="evidence" value="ECO:0007669"/>
    <property type="project" value="TreeGrafter"/>
</dbReference>
<dbReference type="GO" id="GO:0099525">
    <property type="term" value="P:presynaptic dense core vesicle exocytosis"/>
    <property type="evidence" value="ECO:0007669"/>
    <property type="project" value="TreeGrafter"/>
</dbReference>
<sequence>MGGTRKIQQNEDIPFECLKIHRGNLDLPDNTSSNFYVSIKVDNLKAQSVERSGKQPAWDQEFCFELPSDRIGDRIVTLEVWEKGFLWDKILGTGCIPFENISCSTNDTPLADPNGPKWLQMYEELLPSAVGSSKLLGHRLTCHELLVESRFESGSDLTLEEILLLQTSFESDWRFDGFDGIEFDDTEHECYHDEDEKIFSDEEQFCQTSIEEKAECDQHVETFGSETESRFSEHACSNRKSPKRQYSNPKSEDLNAKPDLLDDVQKHFDQGDNCGASRRTTQLSFVRESMTGIDLDDQNFSVAKFRWIQAVNKIRVKIRENDHDGTSADIPKIRKSGWGVQAIASNFLSSIDSMPNFKLRPGHFTTLVRRKNSIPLMQELTAELMNRQKTGITTALLNSRASFQDNELKQHVYKKTLQALIYPISNTTPHNFEVYTAPRPVCCEECRGLLWGLARQGMRCSECRLICHEKCQDLINADCLQRAAERSSKKESLGEQTQRIISVMNKSMESRVESSPAVFDILRQVFGINDEDHVRALNAARQSILDGTSQWRAKLSIKIHEAQGLAPKDKTGTSDPYVSVQIGNRNQKRTKTIHKCLNPVWNEQFHFDCSNSTDRIKVRVWDEDNDIKSKVKSKLFRESDDFLGQTVIEVRTLSGDNELWYNLEKRSEKSLVSGAIKLTINCEIKGEEKVAPYHLQYNALHESLFLFICSANKDVPKLPEPEGNEVKRFFELPENEIVSEFAVRYGIEPIYADMVHFSCLATKYMLPGVPWYMTRILEKIIKFYTSDSFTQISPCRRFNSSNFGASRFKSILDQVHNSLRIDLSSYRENFPASDKQRLHDLSSIVGLLNQISAFKTEVLKLSNQVPPKDVIAECVRASVAGSYNYIFDNCHELFSRELGDEAPWDPVEHGHTSLKSLDFWTKLITLCGFIIEEDKTVYSNSMNVLEGFSIFEISAIELWKLYIDDLRRAMDEHADQKLCSTTDYMNLQFKVKWLFKEYVLSLPAYGDMTPEYPALFQTFTLDWLEENETISMKFLAGAYERDKKENFATSTDMALFSCSVVDIFTQMNQSFEVIRKLDCPNPEVRGCYMQRFSRTIDNVLMEYARLVHSDFRQYCSDEEKACILMNNVQQSRVQLEKMYEMMGGDQLAPSAQDILKDLQNKHSNKLDDLSVIFGESFLDRINDGVKQMGEMLYEVKGPEAPATDPDVMMETDNILSPVLSTLDDSFELFSQSAEKTVLKRVLKALWKILLNTIEKEVVLPSTSALSGTLTGSLSGAASAMQGGISGGIGATEKTLTPRHCAIMECAIENLKIYFHSDNMGLKKGFLSKSSDLKSLQYALSLYTLSTDNLIKRFVETQKYIPKELESFGEVNLQIDLRQVNQQKTLGVTIVSAQNLKWKAAFKPYIELNILGPALKPYKRVFTTKAKKNQKSPKFNETATFTLPPTEEAGSFELNLSCKDWWVMGIDKLVGSTSINLGPVLNKGSCAVWATLVKREKFDDTGCTILRILSQRATDELAKEFVRLKVHIQLPIFFL</sequence>
<evidence type="ECO:0000259" key="7">
    <source>
        <dbReference type="PROSITE" id="PS50004"/>
    </source>
</evidence>
<dbReference type="Gene3D" id="1.20.58.1100">
    <property type="match status" value="1"/>
</dbReference>
<feature type="domain" description="C2" evidence="7">
    <location>
        <begin position="1"/>
        <end position="112"/>
    </location>
</feature>
<dbReference type="PROSITE" id="PS50081">
    <property type="entry name" value="ZF_DAG_PE_2"/>
    <property type="match status" value="1"/>
</dbReference>
<dbReference type="InterPro" id="IPR002219">
    <property type="entry name" value="PKC_DAG/PE"/>
</dbReference>
<dbReference type="GO" id="GO:0008270">
    <property type="term" value="F:zinc ion binding"/>
    <property type="evidence" value="ECO:0007669"/>
    <property type="project" value="UniProtKB-KW"/>
</dbReference>
<evidence type="ECO:0000313" key="11">
    <source>
        <dbReference type="EMBL" id="CBY13637.1"/>
    </source>
</evidence>
<dbReference type="Gene3D" id="1.10.357.50">
    <property type="match status" value="1"/>
</dbReference>
<dbReference type="Gene3D" id="3.30.60.20">
    <property type="match status" value="1"/>
</dbReference>
<feature type="domain" description="MHD1" evidence="9">
    <location>
        <begin position="964"/>
        <end position="1107"/>
    </location>
</feature>
<keyword evidence="5" id="KW-0862">Zinc</keyword>
<reference evidence="11" key="1">
    <citation type="journal article" date="2010" name="Science">
        <title>Plasticity of animal genome architecture unmasked by rapid evolution of a pelagic tunicate.</title>
        <authorList>
            <person name="Denoeud F."/>
            <person name="Henriet S."/>
            <person name="Mungpakdee S."/>
            <person name="Aury J.M."/>
            <person name="Da Silva C."/>
            <person name="Brinkmann H."/>
            <person name="Mikhaleva J."/>
            <person name="Olsen L.C."/>
            <person name="Jubin C."/>
            <person name="Canestro C."/>
            <person name="Bouquet J.M."/>
            <person name="Danks G."/>
            <person name="Poulain J."/>
            <person name="Campsteijn C."/>
            <person name="Adamski M."/>
            <person name="Cross I."/>
            <person name="Yadetie F."/>
            <person name="Muffato M."/>
            <person name="Louis A."/>
            <person name="Butcher S."/>
            <person name="Tsagkogeorga G."/>
            <person name="Konrad A."/>
            <person name="Singh S."/>
            <person name="Jensen M.F."/>
            <person name="Cong E.H."/>
            <person name="Eikeseth-Otteraa H."/>
            <person name="Noel B."/>
            <person name="Anthouard V."/>
            <person name="Porcel B.M."/>
            <person name="Kachouri-Lafond R."/>
            <person name="Nishino A."/>
            <person name="Ugolini M."/>
            <person name="Chourrout P."/>
            <person name="Nishida H."/>
            <person name="Aasland R."/>
            <person name="Huzurbazar S."/>
            <person name="Westhof E."/>
            <person name="Delsuc F."/>
            <person name="Lehrach H."/>
            <person name="Reinhardt R."/>
            <person name="Weissenbach J."/>
            <person name="Roy S.W."/>
            <person name="Artiguenave F."/>
            <person name="Postlethwait J.H."/>
            <person name="Manak J.R."/>
            <person name="Thompson E.M."/>
            <person name="Jaillon O."/>
            <person name="Du Pasquier L."/>
            <person name="Boudinot P."/>
            <person name="Liberles D.A."/>
            <person name="Volff J.N."/>
            <person name="Philippe H."/>
            <person name="Lenhard B."/>
            <person name="Roest Crollius H."/>
            <person name="Wincker P."/>
            <person name="Chourrout D."/>
        </authorList>
    </citation>
    <scope>NUCLEOTIDE SEQUENCE [LARGE SCALE GENOMIC DNA]</scope>
</reference>